<evidence type="ECO:0000256" key="1">
    <source>
        <dbReference type="SAM" id="SignalP"/>
    </source>
</evidence>
<dbReference type="WBParaSite" id="NBR_0000792001-mRNA-1">
    <property type="protein sequence ID" value="NBR_0000792001-mRNA-1"/>
    <property type="gene ID" value="NBR_0000792001"/>
</dbReference>
<organism evidence="4">
    <name type="scientific">Nippostrongylus brasiliensis</name>
    <name type="common">Rat hookworm</name>
    <dbReference type="NCBI Taxonomy" id="27835"/>
    <lineage>
        <taxon>Eukaryota</taxon>
        <taxon>Metazoa</taxon>
        <taxon>Ecdysozoa</taxon>
        <taxon>Nematoda</taxon>
        <taxon>Chromadorea</taxon>
        <taxon>Rhabditida</taxon>
        <taxon>Rhabditina</taxon>
        <taxon>Rhabditomorpha</taxon>
        <taxon>Strongyloidea</taxon>
        <taxon>Heligmosomidae</taxon>
        <taxon>Nippostrongylus</taxon>
    </lineage>
</organism>
<dbReference type="PROSITE" id="PS51257">
    <property type="entry name" value="PROKAR_LIPOPROTEIN"/>
    <property type="match status" value="1"/>
</dbReference>
<accession>A0A0N4XXZ9</accession>
<evidence type="ECO:0000313" key="4">
    <source>
        <dbReference type="WBParaSite" id="NBR_0000792001-mRNA-1"/>
    </source>
</evidence>
<dbReference type="Proteomes" id="UP000271162">
    <property type="component" value="Unassembled WGS sequence"/>
</dbReference>
<proteinExistence type="predicted"/>
<feature type="chain" id="PRO_5043125194" evidence="1">
    <location>
        <begin position="30"/>
        <end position="342"/>
    </location>
</feature>
<dbReference type="EMBL" id="UYSL01019942">
    <property type="protein sequence ID" value="VDL71510.1"/>
    <property type="molecule type" value="Genomic_DNA"/>
</dbReference>
<dbReference type="PANTHER" id="PTHR11558">
    <property type="entry name" value="SPERMIDINE/SPERMINE SYNTHASE"/>
    <property type="match status" value="1"/>
</dbReference>
<reference evidence="4" key="1">
    <citation type="submission" date="2017-02" db="UniProtKB">
        <authorList>
            <consortium name="WormBaseParasite"/>
        </authorList>
    </citation>
    <scope>IDENTIFICATION</scope>
</reference>
<dbReference type="PANTHER" id="PTHR11558:SF11">
    <property type="entry name" value="SPERMIDINE SYNTHASE"/>
    <property type="match status" value="1"/>
</dbReference>
<dbReference type="OMA" id="DNSTCLY"/>
<dbReference type="CDD" id="cd02440">
    <property type="entry name" value="AdoMet_MTases"/>
    <property type="match status" value="1"/>
</dbReference>
<keyword evidence="1" id="KW-0732">Signal</keyword>
<dbReference type="Pfam" id="PF01564">
    <property type="entry name" value="Spermine_synth"/>
    <property type="match status" value="1"/>
</dbReference>
<sequence length="342" mass="38255">MRLLRRGAVSPATALLVLAFFNVPSIISACEADHGSEETCPAPDVSKADVARQNTKEILRKFKSKRILSVEFLRRINVGSHSITEMKLNRPEKLDSNDVDTSKWSVNKSALIHTISPTVLIEEMFTTGAVKISRNTSGKVLVVGMGGGYLNSYLHHTYPKINITAVEVEPKMVEISRKWFDLKLDDYHRVVVRDGADFIAEAAKNEEKYDAVLIDVSSNNSSSSETNFKPLSPTKPFYSKEFIASVAKILNEKGCVVLNMLPVLSPQIEKVQEAYKKMFKTCTLNSTHKTVKVLSCSNNPLKPYIRKGLRAQYVLFAKYPDTDEQARSIKELLNTIKSVKVK</sequence>
<feature type="signal peptide" evidence="1">
    <location>
        <begin position="1"/>
        <end position="29"/>
    </location>
</feature>
<dbReference type="GO" id="GO:0005829">
    <property type="term" value="C:cytosol"/>
    <property type="evidence" value="ECO:0007669"/>
    <property type="project" value="TreeGrafter"/>
</dbReference>
<protein>
    <submittedName>
        <fullName evidence="4">PABS domain-containing protein</fullName>
    </submittedName>
</protein>
<gene>
    <name evidence="2" type="ORF">NBR_LOCUS7921</name>
</gene>
<dbReference type="Gene3D" id="3.40.50.150">
    <property type="entry name" value="Vaccinia Virus protein VP39"/>
    <property type="match status" value="1"/>
</dbReference>
<evidence type="ECO:0000313" key="2">
    <source>
        <dbReference type="EMBL" id="VDL71510.1"/>
    </source>
</evidence>
<dbReference type="SUPFAM" id="SSF53335">
    <property type="entry name" value="S-adenosyl-L-methionine-dependent methyltransferases"/>
    <property type="match status" value="1"/>
</dbReference>
<reference evidence="2 3" key="2">
    <citation type="submission" date="2018-11" db="EMBL/GenBank/DDBJ databases">
        <authorList>
            <consortium name="Pathogen Informatics"/>
        </authorList>
    </citation>
    <scope>NUCLEOTIDE SEQUENCE [LARGE SCALE GENOMIC DNA]</scope>
</reference>
<dbReference type="AlphaFoldDB" id="A0A0N4XXZ9"/>
<dbReference type="GO" id="GO:0008295">
    <property type="term" value="P:spermidine biosynthetic process"/>
    <property type="evidence" value="ECO:0007669"/>
    <property type="project" value="TreeGrafter"/>
</dbReference>
<keyword evidence="3" id="KW-1185">Reference proteome</keyword>
<dbReference type="InterPro" id="IPR029063">
    <property type="entry name" value="SAM-dependent_MTases_sf"/>
</dbReference>
<dbReference type="InterPro" id="IPR001045">
    <property type="entry name" value="Spermi_synthase"/>
</dbReference>
<name>A0A0N4XXZ9_NIPBR</name>
<evidence type="ECO:0000313" key="3">
    <source>
        <dbReference type="Proteomes" id="UP000271162"/>
    </source>
</evidence>
<dbReference type="GO" id="GO:0004766">
    <property type="term" value="F:spermidine synthase activity"/>
    <property type="evidence" value="ECO:0007669"/>
    <property type="project" value="TreeGrafter"/>
</dbReference>